<dbReference type="PANTHER" id="PTHR45745:SF1">
    <property type="entry name" value="PHOSPHOGLUCOMUTASE 2B-RELATED"/>
    <property type="match status" value="1"/>
</dbReference>
<feature type="domain" description="Alpha-D-phosphohexomutase alpha/beta/alpha" evidence="8">
    <location>
        <begin position="6"/>
        <end position="123"/>
    </location>
</feature>
<dbReference type="InterPro" id="IPR016066">
    <property type="entry name" value="A-D-PHexomutase_CS"/>
</dbReference>
<evidence type="ECO:0000256" key="4">
    <source>
        <dbReference type="ARBA" id="ARBA00022723"/>
    </source>
</evidence>
<evidence type="ECO:0000256" key="2">
    <source>
        <dbReference type="ARBA" id="ARBA00010231"/>
    </source>
</evidence>
<dbReference type="GO" id="GO:0006166">
    <property type="term" value="P:purine ribonucleoside salvage"/>
    <property type="evidence" value="ECO:0007669"/>
    <property type="project" value="TreeGrafter"/>
</dbReference>
<dbReference type="SUPFAM" id="SSF53738">
    <property type="entry name" value="Phosphoglucomutase, first 3 domains"/>
    <property type="match status" value="4"/>
</dbReference>
<evidence type="ECO:0008006" key="13">
    <source>
        <dbReference type="Google" id="ProtNLM"/>
    </source>
</evidence>
<evidence type="ECO:0000313" key="11">
    <source>
        <dbReference type="EMBL" id="KAJ3482503.1"/>
    </source>
</evidence>
<comment type="similarity">
    <text evidence="2 7">Belongs to the phosphohexose mutase family.</text>
</comment>
<dbReference type="PANTHER" id="PTHR45745">
    <property type="entry name" value="PHOSPHOMANNOMUTASE 45A"/>
    <property type="match status" value="1"/>
</dbReference>
<evidence type="ECO:0000256" key="6">
    <source>
        <dbReference type="ARBA" id="ARBA00023235"/>
    </source>
</evidence>
<keyword evidence="6" id="KW-0413">Isomerase</keyword>
<evidence type="ECO:0000259" key="8">
    <source>
        <dbReference type="Pfam" id="PF02878"/>
    </source>
</evidence>
<evidence type="ECO:0000256" key="3">
    <source>
        <dbReference type="ARBA" id="ARBA00022553"/>
    </source>
</evidence>
<dbReference type="Pfam" id="PF02880">
    <property type="entry name" value="PGM_PMM_III"/>
    <property type="match status" value="1"/>
</dbReference>
<feature type="domain" description="Alpha-D-phosphohexomutase alpha/beta/alpha" evidence="9">
    <location>
        <begin position="147"/>
        <end position="250"/>
    </location>
</feature>
<reference evidence="11" key="1">
    <citation type="submission" date="2022-07" db="EMBL/GenBank/DDBJ databases">
        <title>Genome Sequence of Physisporinus lineatus.</title>
        <authorList>
            <person name="Buettner E."/>
        </authorList>
    </citation>
    <scope>NUCLEOTIDE SEQUENCE</scope>
    <source>
        <strain evidence="11">VT162</strain>
    </source>
</reference>
<comment type="caution">
    <text evidence="11">The sequence shown here is derived from an EMBL/GenBank/DDBJ whole genome shotgun (WGS) entry which is preliminary data.</text>
</comment>
<dbReference type="AlphaFoldDB" id="A0AAD5UZZ4"/>
<dbReference type="EMBL" id="JANAWD010000270">
    <property type="protein sequence ID" value="KAJ3482503.1"/>
    <property type="molecule type" value="Genomic_DNA"/>
</dbReference>
<dbReference type="Pfam" id="PF02878">
    <property type="entry name" value="PGM_PMM_I"/>
    <property type="match status" value="1"/>
</dbReference>
<dbReference type="InterPro" id="IPR005844">
    <property type="entry name" value="A-D-PHexomutase_a/b/a-I"/>
</dbReference>
<dbReference type="CDD" id="cd05799">
    <property type="entry name" value="PGM2"/>
    <property type="match status" value="1"/>
</dbReference>
<gene>
    <name evidence="11" type="ORF">NLI96_g6945</name>
</gene>
<dbReference type="InterPro" id="IPR016055">
    <property type="entry name" value="A-D-PHexomutase_a/b/a-I/II/III"/>
</dbReference>
<dbReference type="InterPro" id="IPR005846">
    <property type="entry name" value="A-D-PHexomutase_a/b/a-III"/>
</dbReference>
<keyword evidence="4 7" id="KW-0479">Metal-binding</keyword>
<dbReference type="Gene3D" id="3.40.120.10">
    <property type="entry name" value="Alpha-D-Glucose-1,6-Bisphosphate, subunit A, domain 3"/>
    <property type="match status" value="4"/>
</dbReference>
<dbReference type="PROSITE" id="PS00710">
    <property type="entry name" value="PGM_PMM"/>
    <property type="match status" value="1"/>
</dbReference>
<dbReference type="InterPro" id="IPR036900">
    <property type="entry name" value="A-D-PHexomutase_C_sf"/>
</dbReference>
<dbReference type="GO" id="GO:0000287">
    <property type="term" value="F:magnesium ion binding"/>
    <property type="evidence" value="ECO:0007669"/>
    <property type="project" value="InterPro"/>
</dbReference>
<evidence type="ECO:0000259" key="9">
    <source>
        <dbReference type="Pfam" id="PF02879"/>
    </source>
</evidence>
<feature type="domain" description="Alpha-D-phosphohexomutase alpha/beta/alpha" evidence="10">
    <location>
        <begin position="325"/>
        <end position="405"/>
    </location>
</feature>
<dbReference type="GO" id="GO:0005634">
    <property type="term" value="C:nucleus"/>
    <property type="evidence" value="ECO:0007669"/>
    <property type="project" value="TreeGrafter"/>
</dbReference>
<keyword evidence="12" id="KW-1185">Reference proteome</keyword>
<organism evidence="11 12">
    <name type="scientific">Meripilus lineatus</name>
    <dbReference type="NCBI Taxonomy" id="2056292"/>
    <lineage>
        <taxon>Eukaryota</taxon>
        <taxon>Fungi</taxon>
        <taxon>Dikarya</taxon>
        <taxon>Basidiomycota</taxon>
        <taxon>Agaricomycotina</taxon>
        <taxon>Agaricomycetes</taxon>
        <taxon>Polyporales</taxon>
        <taxon>Meripilaceae</taxon>
        <taxon>Meripilus</taxon>
    </lineage>
</organism>
<accession>A0AAD5UZZ4</accession>
<dbReference type="InterPro" id="IPR005845">
    <property type="entry name" value="A-D-PHexomutase_a/b/a-II"/>
</dbReference>
<dbReference type="GO" id="GO:0008973">
    <property type="term" value="F:phosphopentomutase activity"/>
    <property type="evidence" value="ECO:0007669"/>
    <property type="project" value="TreeGrafter"/>
</dbReference>
<name>A0AAD5UZZ4_9APHY</name>
<evidence type="ECO:0000313" key="12">
    <source>
        <dbReference type="Proteomes" id="UP001212997"/>
    </source>
</evidence>
<dbReference type="Pfam" id="PF02879">
    <property type="entry name" value="PGM_PMM_II"/>
    <property type="match status" value="1"/>
</dbReference>
<comment type="cofactor">
    <cofactor evidence="1">
        <name>Mg(2+)</name>
        <dbReference type="ChEBI" id="CHEBI:18420"/>
    </cofactor>
</comment>
<evidence type="ECO:0000256" key="5">
    <source>
        <dbReference type="ARBA" id="ARBA00022842"/>
    </source>
</evidence>
<dbReference type="SUPFAM" id="SSF55957">
    <property type="entry name" value="Phosphoglucomutase, C-terminal domain"/>
    <property type="match status" value="1"/>
</dbReference>
<dbReference type="Proteomes" id="UP001212997">
    <property type="component" value="Unassembled WGS sequence"/>
</dbReference>
<proteinExistence type="inferred from homology"/>
<dbReference type="GO" id="GO:0005975">
    <property type="term" value="P:carbohydrate metabolic process"/>
    <property type="evidence" value="ECO:0007669"/>
    <property type="project" value="InterPro"/>
</dbReference>
<sequence length="548" mass="60375">MEAGWARMNDLIIIQASQGLCAYVLKQVQNAAQKGIVVGHDHRHNSERWAQLTAAVFLENNVKVYLHRRLVHTPLVPFSVKKLGAACGVMITASHNPKQDNGYKIISPHDHGIAETILANLEPKTWETSLLDSSPLCVDRTDDMEKSYLESLSVLCRNKSLNTTTNLKFVNTSMHGVSNNIMIKAFELFGFPPFTPVKEQALPDPEFPTVTFPNPEEKGALDLALATAEKEGAQYVLAQDPDSDRFSAAERGADGKWITFTGDQLGAIFASAVLEDYRTTRKPLEKLAMVASTVSSKMVEAMANKEGFRFAECLTGSNISRVFSNVKFTTFLSGFKFIGNTALNLTAEGFETPFGYEEAIGYMFGTDIRDKDGVAASMVFAELVTKLQLQGKTASSHLQELYERYGYFQTSNSYFICYDPPTIDRIFDRLRNYDGEGTATSPSFPKSIAGLEVTSIRDLTIGFDSTNPPTYKPTLPLSSGHMVQFRAASNVGTRIMLTIRTSGTEPKIKYYLEGTGENAAVVGPLLGKVVTELAEEWMQAALNKLKIP</sequence>
<evidence type="ECO:0000259" key="10">
    <source>
        <dbReference type="Pfam" id="PF02880"/>
    </source>
</evidence>
<evidence type="ECO:0000256" key="7">
    <source>
        <dbReference type="RuleBase" id="RU004326"/>
    </source>
</evidence>
<keyword evidence="3" id="KW-0597">Phosphoprotein</keyword>
<keyword evidence="5 7" id="KW-0460">Magnesium</keyword>
<evidence type="ECO:0000256" key="1">
    <source>
        <dbReference type="ARBA" id="ARBA00001946"/>
    </source>
</evidence>
<protein>
    <recommendedName>
        <fullName evidence="13">Phosphoglucomutase</fullName>
    </recommendedName>
</protein>